<reference evidence="10" key="1">
    <citation type="submission" date="2017-02" db="EMBL/GenBank/DDBJ databases">
        <authorList>
            <person name="Varghese N."/>
            <person name="Submissions S."/>
        </authorList>
    </citation>
    <scope>NUCLEOTIDE SEQUENCE [LARGE SCALE GENOMIC DNA]</scope>
    <source>
        <strain evidence="10">DSM 19608</strain>
    </source>
</reference>
<dbReference type="InterPro" id="IPR005467">
    <property type="entry name" value="His_kinase_dom"/>
</dbReference>
<dbReference type="SUPFAM" id="SSF55874">
    <property type="entry name" value="ATPase domain of HSP90 chaperone/DNA topoisomerase II/histidine kinase"/>
    <property type="match status" value="1"/>
</dbReference>
<accession>A0A1T4LKK4</accession>
<dbReference type="Proteomes" id="UP000190834">
    <property type="component" value="Unassembled WGS sequence"/>
</dbReference>
<feature type="domain" description="Response regulatory" evidence="8">
    <location>
        <begin position="570"/>
        <end position="687"/>
    </location>
</feature>
<dbReference type="InterPro" id="IPR001789">
    <property type="entry name" value="Sig_transdc_resp-reg_receiver"/>
</dbReference>
<evidence type="ECO:0000256" key="5">
    <source>
        <dbReference type="PROSITE-ProRule" id="PRU00169"/>
    </source>
</evidence>
<dbReference type="PRINTS" id="PR00344">
    <property type="entry name" value="BCTRLSENSOR"/>
</dbReference>
<evidence type="ECO:0000256" key="1">
    <source>
        <dbReference type="ARBA" id="ARBA00000085"/>
    </source>
</evidence>
<dbReference type="CDD" id="cd17546">
    <property type="entry name" value="REC_hyHK_CKI1_RcsC-like"/>
    <property type="match status" value="1"/>
</dbReference>
<dbReference type="SMART" id="SM00448">
    <property type="entry name" value="REC"/>
    <property type="match status" value="1"/>
</dbReference>
<dbReference type="PROSITE" id="PS50110">
    <property type="entry name" value="RESPONSE_REGULATORY"/>
    <property type="match status" value="1"/>
</dbReference>
<keyword evidence="9" id="KW-0808">Transferase</keyword>
<evidence type="ECO:0000256" key="4">
    <source>
        <dbReference type="ARBA" id="ARBA00022801"/>
    </source>
</evidence>
<comment type="catalytic activity">
    <reaction evidence="1">
        <text>ATP + protein L-histidine = ADP + protein N-phospho-L-histidine.</text>
        <dbReference type="EC" id="2.7.13.3"/>
    </reaction>
</comment>
<dbReference type="SUPFAM" id="SSF47384">
    <property type="entry name" value="Homodimeric domain of signal transducing histidine kinase"/>
    <property type="match status" value="1"/>
</dbReference>
<evidence type="ECO:0000256" key="3">
    <source>
        <dbReference type="ARBA" id="ARBA00022553"/>
    </source>
</evidence>
<dbReference type="InterPro" id="IPR003661">
    <property type="entry name" value="HisK_dim/P_dom"/>
</dbReference>
<gene>
    <name evidence="9" type="ORF">SAMN02745782_00627</name>
</gene>
<feature type="transmembrane region" description="Helical" evidence="6">
    <location>
        <begin position="20"/>
        <end position="37"/>
    </location>
</feature>
<dbReference type="GO" id="GO:0000155">
    <property type="term" value="F:phosphorelay sensor kinase activity"/>
    <property type="evidence" value="ECO:0007669"/>
    <property type="project" value="InterPro"/>
</dbReference>
<keyword evidence="4" id="KW-0378">Hydrolase</keyword>
<feature type="transmembrane region" description="Helical" evidence="6">
    <location>
        <begin position="103"/>
        <end position="120"/>
    </location>
</feature>
<dbReference type="AlphaFoldDB" id="A0A1T4LKK4"/>
<dbReference type="PROSITE" id="PS50109">
    <property type="entry name" value="HIS_KIN"/>
    <property type="match status" value="1"/>
</dbReference>
<dbReference type="PANTHER" id="PTHR43547">
    <property type="entry name" value="TWO-COMPONENT HISTIDINE KINASE"/>
    <property type="match status" value="1"/>
</dbReference>
<dbReference type="InterPro" id="IPR004358">
    <property type="entry name" value="Sig_transdc_His_kin-like_C"/>
</dbReference>
<dbReference type="CDD" id="cd00082">
    <property type="entry name" value="HisKA"/>
    <property type="match status" value="1"/>
</dbReference>
<feature type="transmembrane region" description="Helical" evidence="6">
    <location>
        <begin position="127"/>
        <end position="145"/>
    </location>
</feature>
<dbReference type="SMART" id="SM00387">
    <property type="entry name" value="HATPase_c"/>
    <property type="match status" value="1"/>
</dbReference>
<sequence length="687" mass="79496">MLVNNMNAIKKIYQYAEPNLTLVGWMGLIGFPVYYYVWAYLFPQPYESLGLRSFCSFLFAGIAFRHSLPKVLHRYLPVYYLFSIGFCLPFFFFYMMLMNSWSTEWAMSFMASIFLHILLVHETKVMLMQALVASLAAYIIAYSVMDTEPSQLISLTYIPIFIFTYVFGNLFYFRNQISHESKVSIAKSFGAGIAHEMRNPLSALKSSIDVFRSILPSTNSKNDNYTLTAQELAQLQEVLNHADEVIHSGNETIDLLLTSIDQNRVSTSTFKKHSAAAIVNNAIRSFSYPKMLDKSRVFATIEDEFDFLGSDTLLKFALYNLLKNAFYYQNSESFRIDIDVKRQAGKNLIIVRDNGVGIAPEQLDEIFKDFYTFGKNNSYGLGLPFCRKVMRSFGGSIHCRSVLGEWTEFILTFPDYDSERVKQIKLDLMKSKSVLYIGEEDIIYHHLNELAFYQGFTMYSVNVEEAIHREEFEFEFDIILVSLNKLSSQWDKLSLLENKLHFTEAKIGYLYDKNHHYPVNISRYLTVYPIEMHQLLLEHSLIMDQLFFEIEESSVNRNQIKTPEVCYQRRILLVDDNESLRIFSALLLEKQGYEVFQANNGKQALDIISTESVDLIIMDLDMPVMNGFDTTKAIRHLDADYHHVPIIGYTGDDRSETISEIYKIGMNDYIVKPADKEILLQKIANWL</sequence>
<dbReference type="EMBL" id="FUXB01000003">
    <property type="protein sequence ID" value="SJZ55249.1"/>
    <property type="molecule type" value="Genomic_DNA"/>
</dbReference>
<evidence type="ECO:0000259" key="8">
    <source>
        <dbReference type="PROSITE" id="PS50110"/>
    </source>
</evidence>
<evidence type="ECO:0000256" key="2">
    <source>
        <dbReference type="ARBA" id="ARBA00012438"/>
    </source>
</evidence>
<keyword evidence="9" id="KW-0418">Kinase</keyword>
<dbReference type="EC" id="2.7.13.3" evidence="2"/>
<dbReference type="InterPro" id="IPR036097">
    <property type="entry name" value="HisK_dim/P_sf"/>
</dbReference>
<dbReference type="PANTHER" id="PTHR43547:SF2">
    <property type="entry name" value="HYBRID SIGNAL TRANSDUCTION HISTIDINE KINASE C"/>
    <property type="match status" value="1"/>
</dbReference>
<dbReference type="Pfam" id="PF00072">
    <property type="entry name" value="Response_reg"/>
    <property type="match status" value="1"/>
</dbReference>
<keyword evidence="3 5" id="KW-0597">Phosphoprotein</keyword>
<protein>
    <recommendedName>
        <fullName evidence="2">histidine kinase</fullName>
        <ecNumber evidence="2">2.7.13.3</ecNumber>
    </recommendedName>
</protein>
<dbReference type="Pfam" id="PF02518">
    <property type="entry name" value="HATPase_c"/>
    <property type="match status" value="1"/>
</dbReference>
<dbReference type="Gene3D" id="3.30.565.10">
    <property type="entry name" value="Histidine kinase-like ATPase, C-terminal domain"/>
    <property type="match status" value="1"/>
</dbReference>
<evidence type="ECO:0000256" key="6">
    <source>
        <dbReference type="SAM" id="Phobius"/>
    </source>
</evidence>
<dbReference type="Gene3D" id="3.40.50.2300">
    <property type="match status" value="1"/>
</dbReference>
<keyword evidence="6" id="KW-0472">Membrane</keyword>
<keyword evidence="6" id="KW-0812">Transmembrane</keyword>
<dbReference type="Gene3D" id="1.10.287.130">
    <property type="match status" value="1"/>
</dbReference>
<proteinExistence type="predicted"/>
<evidence type="ECO:0000313" key="10">
    <source>
        <dbReference type="Proteomes" id="UP000190834"/>
    </source>
</evidence>
<dbReference type="InterPro" id="IPR003594">
    <property type="entry name" value="HATPase_dom"/>
</dbReference>
<keyword evidence="10" id="KW-1185">Reference proteome</keyword>
<feature type="transmembrane region" description="Helical" evidence="6">
    <location>
        <begin position="151"/>
        <end position="172"/>
    </location>
</feature>
<feature type="transmembrane region" description="Helical" evidence="6">
    <location>
        <begin position="78"/>
        <end position="97"/>
    </location>
</feature>
<feature type="domain" description="Histidine kinase" evidence="7">
    <location>
        <begin position="192"/>
        <end position="417"/>
    </location>
</feature>
<evidence type="ECO:0000313" key="9">
    <source>
        <dbReference type="EMBL" id="SJZ55249.1"/>
    </source>
</evidence>
<dbReference type="InterPro" id="IPR036890">
    <property type="entry name" value="HATPase_C_sf"/>
</dbReference>
<feature type="modified residue" description="4-aspartylphosphate" evidence="5">
    <location>
        <position position="619"/>
    </location>
</feature>
<dbReference type="InterPro" id="IPR011006">
    <property type="entry name" value="CheY-like_superfamily"/>
</dbReference>
<name>A0A1T4LKK4_VIBCI</name>
<organism evidence="9 10">
    <name type="scientific">Vibrio cincinnatiensis DSM 19608</name>
    <dbReference type="NCBI Taxonomy" id="1123491"/>
    <lineage>
        <taxon>Bacteria</taxon>
        <taxon>Pseudomonadati</taxon>
        <taxon>Pseudomonadota</taxon>
        <taxon>Gammaproteobacteria</taxon>
        <taxon>Vibrionales</taxon>
        <taxon>Vibrionaceae</taxon>
        <taxon>Vibrio</taxon>
    </lineage>
</organism>
<dbReference type="STRING" id="1123491.SAMN02745782_00627"/>
<dbReference type="GO" id="GO:0016787">
    <property type="term" value="F:hydrolase activity"/>
    <property type="evidence" value="ECO:0007669"/>
    <property type="project" value="UniProtKB-KW"/>
</dbReference>
<evidence type="ECO:0000259" key="7">
    <source>
        <dbReference type="PROSITE" id="PS50109"/>
    </source>
</evidence>
<keyword evidence="6" id="KW-1133">Transmembrane helix</keyword>
<dbReference type="SUPFAM" id="SSF52172">
    <property type="entry name" value="CheY-like"/>
    <property type="match status" value="1"/>
</dbReference>